<accession>A0A9X0BBW6</accession>
<comment type="caution">
    <text evidence="1">The sequence shown here is derived from an EMBL/GenBank/DDBJ whole genome shotgun (WGS) entry which is preliminary data.</text>
</comment>
<dbReference type="Proteomes" id="UP001147747">
    <property type="component" value="Unassembled WGS sequence"/>
</dbReference>
<gene>
    <name evidence="1" type="ORF">N7509_003865</name>
</gene>
<protein>
    <submittedName>
        <fullName evidence="1">Uncharacterized protein</fullName>
    </submittedName>
</protein>
<reference evidence="1" key="1">
    <citation type="submission" date="2022-12" db="EMBL/GenBank/DDBJ databases">
        <authorList>
            <person name="Petersen C."/>
        </authorList>
    </citation>
    <scope>NUCLEOTIDE SEQUENCE</scope>
    <source>
        <strain evidence="1">IBT 29677</strain>
    </source>
</reference>
<dbReference type="EMBL" id="JAPZBU010000005">
    <property type="protein sequence ID" value="KAJ5403994.1"/>
    <property type="molecule type" value="Genomic_DNA"/>
</dbReference>
<evidence type="ECO:0000313" key="2">
    <source>
        <dbReference type="Proteomes" id="UP001147747"/>
    </source>
</evidence>
<dbReference type="GeneID" id="81367482"/>
<name>A0A9X0BBW6_9EURO</name>
<evidence type="ECO:0000313" key="1">
    <source>
        <dbReference type="EMBL" id="KAJ5403994.1"/>
    </source>
</evidence>
<keyword evidence="2" id="KW-1185">Reference proteome</keyword>
<reference evidence="1" key="2">
    <citation type="journal article" date="2023" name="IMA Fungus">
        <title>Comparative genomic study of the Penicillium genus elucidates a diverse pangenome and 15 lateral gene transfer events.</title>
        <authorList>
            <person name="Petersen C."/>
            <person name="Sorensen T."/>
            <person name="Nielsen M.R."/>
            <person name="Sondergaard T.E."/>
            <person name="Sorensen J.L."/>
            <person name="Fitzpatrick D.A."/>
            <person name="Frisvad J.C."/>
            <person name="Nielsen K.L."/>
        </authorList>
    </citation>
    <scope>NUCLEOTIDE SEQUENCE</scope>
    <source>
        <strain evidence="1">IBT 29677</strain>
    </source>
</reference>
<dbReference type="AlphaFoldDB" id="A0A9X0BBW6"/>
<organism evidence="1 2">
    <name type="scientific">Penicillium cosmopolitanum</name>
    <dbReference type="NCBI Taxonomy" id="1131564"/>
    <lineage>
        <taxon>Eukaryota</taxon>
        <taxon>Fungi</taxon>
        <taxon>Dikarya</taxon>
        <taxon>Ascomycota</taxon>
        <taxon>Pezizomycotina</taxon>
        <taxon>Eurotiomycetes</taxon>
        <taxon>Eurotiomycetidae</taxon>
        <taxon>Eurotiales</taxon>
        <taxon>Aspergillaceae</taxon>
        <taxon>Penicillium</taxon>
    </lineage>
</organism>
<dbReference type="RefSeq" id="XP_056491236.1">
    <property type="nucleotide sequence ID" value="XM_056628502.1"/>
</dbReference>
<dbReference type="OrthoDB" id="4358152at2759"/>
<sequence>MDPFKRIPAELIRVIIQNVPDFVGLHSLLLASETVKTVFQSEPSVVLLDDLVASNSIAMMPDIRKMVDEVASMHIPSKHGCILADHAHSTCQAVTGYLLPQNGSSGLLEFIQIAAQIQRLACACLFAMRQNFCTAFQIRLAASLSNCGRVRNFAMAPSWIEEYRVYWALWHLRQYFDLRNLARRNALSFNGPESQENSYSLDEKCDAYVESNGLIAPSGVLDLRIEEILSVAAALTDLGLQVSYEGQGQKQQEPPAAGWLLSPQTSMPILIAFELPQKGMKHPVWCPPPMPEGTDVEIAWNRSLRSVYSSTEQLRYFRMLSRQLERIKPSESGMRDLRPYRRLGAFIWDKWRIYSAGLLQANFRKRTPTPCGLFIDPNDATSQTSQEMQRRWMALIGKV</sequence>
<proteinExistence type="predicted"/>